<sequence>MAKLTTKSHVTLLPHLKALEKDKVLVHKTIGTNKVYSLNFENIITKNYLTLSETVETTAFLEQVFLIKKITKEIFNLNLPGTIILFGSYAKKTFHEDSDIDLFYLGQVTDKEIQNIKNIGKTYGETINVKKSTLKNFELGLRKKDPLIIEIIKNHILLQNHEQFVNALWRYCDERR</sequence>
<dbReference type="Gene3D" id="3.30.460.10">
    <property type="entry name" value="Beta Polymerase, domain 2"/>
    <property type="match status" value="1"/>
</dbReference>
<dbReference type="Proteomes" id="UP000178774">
    <property type="component" value="Unassembled WGS sequence"/>
</dbReference>
<dbReference type="InterPro" id="IPR043519">
    <property type="entry name" value="NT_sf"/>
</dbReference>
<dbReference type="GO" id="GO:0016779">
    <property type="term" value="F:nucleotidyltransferase activity"/>
    <property type="evidence" value="ECO:0007669"/>
    <property type="project" value="InterPro"/>
</dbReference>
<proteinExistence type="predicted"/>
<gene>
    <name evidence="2" type="ORF">A2822_03210</name>
</gene>
<evidence type="ECO:0000313" key="3">
    <source>
        <dbReference type="Proteomes" id="UP000178774"/>
    </source>
</evidence>
<protein>
    <recommendedName>
        <fullName evidence="1">Polymerase nucleotidyl transferase domain-containing protein</fullName>
    </recommendedName>
</protein>
<organism evidence="2 3">
    <name type="scientific">Candidatus Staskawiczbacteria bacterium RIFCSPHIGHO2_01_FULL_41_41</name>
    <dbReference type="NCBI Taxonomy" id="1802203"/>
    <lineage>
        <taxon>Bacteria</taxon>
        <taxon>Candidatus Staskawicziibacteriota</taxon>
    </lineage>
</organism>
<dbReference type="AlphaFoldDB" id="A0A1G2HVW6"/>
<dbReference type="CDD" id="cd05403">
    <property type="entry name" value="NT_KNTase_like"/>
    <property type="match status" value="1"/>
</dbReference>
<feature type="domain" description="Polymerase nucleotidyl transferase" evidence="1">
    <location>
        <begin position="67"/>
        <end position="150"/>
    </location>
</feature>
<evidence type="ECO:0000259" key="1">
    <source>
        <dbReference type="Pfam" id="PF01909"/>
    </source>
</evidence>
<dbReference type="SUPFAM" id="SSF81301">
    <property type="entry name" value="Nucleotidyltransferase"/>
    <property type="match status" value="1"/>
</dbReference>
<dbReference type="InterPro" id="IPR002934">
    <property type="entry name" value="Polymerase_NTP_transf_dom"/>
</dbReference>
<reference evidence="2 3" key="1">
    <citation type="journal article" date="2016" name="Nat. Commun.">
        <title>Thousands of microbial genomes shed light on interconnected biogeochemical processes in an aquifer system.</title>
        <authorList>
            <person name="Anantharaman K."/>
            <person name="Brown C.T."/>
            <person name="Hug L.A."/>
            <person name="Sharon I."/>
            <person name="Castelle C.J."/>
            <person name="Probst A.J."/>
            <person name="Thomas B.C."/>
            <person name="Singh A."/>
            <person name="Wilkins M.J."/>
            <person name="Karaoz U."/>
            <person name="Brodie E.L."/>
            <person name="Williams K.H."/>
            <person name="Hubbard S.S."/>
            <person name="Banfield J.F."/>
        </authorList>
    </citation>
    <scope>NUCLEOTIDE SEQUENCE [LARGE SCALE GENOMIC DNA]</scope>
</reference>
<accession>A0A1G2HVW6</accession>
<dbReference type="Pfam" id="PF01909">
    <property type="entry name" value="NTP_transf_2"/>
    <property type="match status" value="1"/>
</dbReference>
<comment type="caution">
    <text evidence="2">The sequence shown here is derived from an EMBL/GenBank/DDBJ whole genome shotgun (WGS) entry which is preliminary data.</text>
</comment>
<evidence type="ECO:0000313" key="2">
    <source>
        <dbReference type="EMBL" id="OGZ66605.1"/>
    </source>
</evidence>
<dbReference type="EMBL" id="MHOP01000003">
    <property type="protein sequence ID" value="OGZ66605.1"/>
    <property type="molecule type" value="Genomic_DNA"/>
</dbReference>
<name>A0A1G2HVW6_9BACT</name>